<sequence length="320" mass="34270">MHSTSSRRRGALFALLVATLAAAFLTGPPGAQALPAPNGVYMRDNPGDDGTEPGVGDIWMSPDIVVCAGTSLCSVDVPITPTNTYYVFVTMHKNGTAAIPGTLRVYHTRAGGNVSWPSGWQQFGAITTTVTASSTTVMIPWTVPNEWRHYCLLARWESSWDTMTYPEGTDTEDNTRKNNNIAWHNVVTSGGPANVLVPADFMIGNAVTRDVRAGLTIRPAEAPFVGPGSIVVDLGATLTDRWRAGGGQAVGVRQVGTTQFQVVDPVVARFTGLLLRAGERLPIRLGFNGTKEASGRPVNVVQTDEEGVDRGGVQYRLTFR</sequence>
<dbReference type="EMBL" id="JBHSQO010000045">
    <property type="protein sequence ID" value="MFC6093536.1"/>
    <property type="molecule type" value="Genomic_DNA"/>
</dbReference>
<comment type="caution">
    <text evidence="2">The sequence shown here is derived from an EMBL/GenBank/DDBJ whole genome shotgun (WGS) entry which is preliminary data.</text>
</comment>
<evidence type="ECO:0000256" key="1">
    <source>
        <dbReference type="SAM" id="SignalP"/>
    </source>
</evidence>
<accession>A0ABW1PEV5</accession>
<feature type="signal peptide" evidence="1">
    <location>
        <begin position="1"/>
        <end position="33"/>
    </location>
</feature>
<feature type="chain" id="PRO_5045692901" evidence="1">
    <location>
        <begin position="34"/>
        <end position="320"/>
    </location>
</feature>
<gene>
    <name evidence="2" type="ORF">ACFP3R_30055</name>
</gene>
<name>A0ABW1PEV5_9PSEU</name>
<evidence type="ECO:0000313" key="3">
    <source>
        <dbReference type="Proteomes" id="UP001596220"/>
    </source>
</evidence>
<keyword evidence="3" id="KW-1185">Reference proteome</keyword>
<dbReference type="PROSITE" id="PS51318">
    <property type="entry name" value="TAT"/>
    <property type="match status" value="1"/>
</dbReference>
<proteinExistence type="predicted"/>
<dbReference type="Proteomes" id="UP001596220">
    <property type="component" value="Unassembled WGS sequence"/>
</dbReference>
<dbReference type="InterPro" id="IPR006311">
    <property type="entry name" value="TAT_signal"/>
</dbReference>
<evidence type="ECO:0000313" key="2">
    <source>
        <dbReference type="EMBL" id="MFC6093536.1"/>
    </source>
</evidence>
<organism evidence="2 3">
    <name type="scientific">Saccharothrix lopnurensis</name>
    <dbReference type="NCBI Taxonomy" id="1670621"/>
    <lineage>
        <taxon>Bacteria</taxon>
        <taxon>Bacillati</taxon>
        <taxon>Actinomycetota</taxon>
        <taxon>Actinomycetes</taxon>
        <taxon>Pseudonocardiales</taxon>
        <taxon>Pseudonocardiaceae</taxon>
        <taxon>Saccharothrix</taxon>
    </lineage>
</organism>
<dbReference type="RefSeq" id="WP_380640835.1">
    <property type="nucleotide sequence ID" value="NZ_JBHSQO010000045.1"/>
</dbReference>
<reference evidence="3" key="1">
    <citation type="journal article" date="2019" name="Int. J. Syst. Evol. Microbiol.">
        <title>The Global Catalogue of Microorganisms (GCM) 10K type strain sequencing project: providing services to taxonomists for standard genome sequencing and annotation.</title>
        <authorList>
            <consortium name="The Broad Institute Genomics Platform"/>
            <consortium name="The Broad Institute Genome Sequencing Center for Infectious Disease"/>
            <person name="Wu L."/>
            <person name="Ma J."/>
        </authorList>
    </citation>
    <scope>NUCLEOTIDE SEQUENCE [LARGE SCALE GENOMIC DNA]</scope>
    <source>
        <strain evidence="3">CGMCC 4.7246</strain>
    </source>
</reference>
<protein>
    <submittedName>
        <fullName evidence="2">Uncharacterized protein</fullName>
    </submittedName>
</protein>
<keyword evidence="1" id="KW-0732">Signal</keyword>